<dbReference type="RefSeq" id="WP_009481007.1">
    <property type="nucleotide sequence ID" value="NZ_BAFE01000003.1"/>
</dbReference>
<feature type="signal peptide" evidence="1">
    <location>
        <begin position="1"/>
        <end position="22"/>
    </location>
</feature>
<keyword evidence="3" id="KW-1185">Reference proteome</keyword>
<reference evidence="2 3" key="1">
    <citation type="submission" date="2012-02" db="EMBL/GenBank/DDBJ databases">
        <title>Whole genome shotgun sequence of Mobilicoccus pelagius NBRC 104925.</title>
        <authorList>
            <person name="Yoshida Y."/>
            <person name="Hosoyama A."/>
            <person name="Tsuchikane K."/>
            <person name="Katsumata H."/>
            <person name="Yamazaki S."/>
            <person name="Fujita N."/>
        </authorList>
    </citation>
    <scope>NUCLEOTIDE SEQUENCE [LARGE SCALE GENOMIC DNA]</scope>
    <source>
        <strain evidence="2 3">NBRC 104925</strain>
    </source>
</reference>
<feature type="chain" id="PRO_5039550115" evidence="1">
    <location>
        <begin position="23"/>
        <end position="240"/>
    </location>
</feature>
<dbReference type="AlphaFoldDB" id="H5UN01"/>
<keyword evidence="1" id="KW-0732">Signal</keyword>
<protein>
    <submittedName>
        <fullName evidence="2">Uncharacterized protein</fullName>
    </submittedName>
</protein>
<evidence type="ECO:0000256" key="1">
    <source>
        <dbReference type="SAM" id="SignalP"/>
    </source>
</evidence>
<name>H5UN01_9MICO</name>
<evidence type="ECO:0000313" key="3">
    <source>
        <dbReference type="Proteomes" id="UP000004367"/>
    </source>
</evidence>
<sequence>MTRRAVPTAVAVAVALAGAVVAAPTATAAPATPARTTAPAASQAAKTFTHRVDIDGDGRKDTVTLRLVSSRGYVNGYRLAVRTAKGRSSSLPVYVTENMNNPAPRDLWVGATGIDGVRGNEVMLDLGGGVGDFAWIHTYTWRNGKLTPLAAPNSTRTSRSWSVTFPPFPVSGWTFSMKGDTRYVVHHQLNPSPSGRTYSGTNTTYRWTPKGWKKVSTAKSGVVSRKTADKMSDFRGLIWR</sequence>
<evidence type="ECO:0000313" key="2">
    <source>
        <dbReference type="EMBL" id="GAB47109.1"/>
    </source>
</evidence>
<proteinExistence type="predicted"/>
<comment type="caution">
    <text evidence="2">The sequence shown here is derived from an EMBL/GenBank/DDBJ whole genome shotgun (WGS) entry which is preliminary data.</text>
</comment>
<dbReference type="EMBL" id="BAFE01000003">
    <property type="protein sequence ID" value="GAB47109.1"/>
    <property type="molecule type" value="Genomic_DNA"/>
</dbReference>
<dbReference type="eggNOG" id="ENOG5032BU5">
    <property type="taxonomic scope" value="Bacteria"/>
</dbReference>
<organism evidence="2 3">
    <name type="scientific">Mobilicoccus pelagius NBRC 104925</name>
    <dbReference type="NCBI Taxonomy" id="1089455"/>
    <lineage>
        <taxon>Bacteria</taxon>
        <taxon>Bacillati</taxon>
        <taxon>Actinomycetota</taxon>
        <taxon>Actinomycetes</taxon>
        <taxon>Micrococcales</taxon>
        <taxon>Dermatophilaceae</taxon>
        <taxon>Mobilicoccus</taxon>
    </lineage>
</organism>
<dbReference type="Proteomes" id="UP000004367">
    <property type="component" value="Unassembled WGS sequence"/>
</dbReference>
<accession>H5UN01</accession>
<dbReference type="OrthoDB" id="5146462at2"/>
<gene>
    <name evidence="2" type="ORF">MOPEL_003_01340</name>
</gene>